<comment type="caution">
    <text evidence="2">The sequence shown here is derived from an EMBL/GenBank/DDBJ whole genome shotgun (WGS) entry which is preliminary data.</text>
</comment>
<protein>
    <submittedName>
        <fullName evidence="2">Uncharacterized protein</fullName>
    </submittedName>
</protein>
<feature type="region of interest" description="Disordered" evidence="1">
    <location>
        <begin position="34"/>
        <end position="81"/>
    </location>
</feature>
<organism evidence="2">
    <name type="scientific">bioreactor metagenome</name>
    <dbReference type="NCBI Taxonomy" id="1076179"/>
    <lineage>
        <taxon>unclassified sequences</taxon>
        <taxon>metagenomes</taxon>
        <taxon>ecological metagenomes</taxon>
    </lineage>
</organism>
<gene>
    <name evidence="2" type="ORF">SDC9_210317</name>
</gene>
<name>A0A645JFT7_9ZZZZ</name>
<dbReference type="AlphaFoldDB" id="A0A645JFT7"/>
<sequence>MHALERDRAVLVDHEFDVEPFIREISQLVGDVHWNPSDAPEFGNDDLRLPVGGSGQSRAGKRGERADREEQHSDSFHEDPP</sequence>
<evidence type="ECO:0000256" key="1">
    <source>
        <dbReference type="SAM" id="MobiDB-lite"/>
    </source>
</evidence>
<evidence type="ECO:0000313" key="2">
    <source>
        <dbReference type="EMBL" id="MPN62568.1"/>
    </source>
</evidence>
<feature type="compositionally biased region" description="Basic and acidic residues" evidence="1">
    <location>
        <begin position="61"/>
        <end position="81"/>
    </location>
</feature>
<proteinExistence type="predicted"/>
<reference evidence="2" key="1">
    <citation type="submission" date="2019-08" db="EMBL/GenBank/DDBJ databases">
        <authorList>
            <person name="Kucharzyk K."/>
            <person name="Murdoch R.W."/>
            <person name="Higgins S."/>
            <person name="Loffler F."/>
        </authorList>
    </citation>
    <scope>NUCLEOTIDE SEQUENCE</scope>
</reference>
<accession>A0A645JFT7</accession>
<dbReference type="EMBL" id="VSSQ01140740">
    <property type="protein sequence ID" value="MPN62568.1"/>
    <property type="molecule type" value="Genomic_DNA"/>
</dbReference>